<gene>
    <name evidence="2" type="ORF">GCM10009559_40850</name>
</gene>
<name>A0ABN1QK19_9PSEU</name>
<keyword evidence="1" id="KW-1133">Transmembrane helix</keyword>
<accession>A0ABN1QK19</accession>
<feature type="transmembrane region" description="Helical" evidence="1">
    <location>
        <begin position="35"/>
        <end position="54"/>
    </location>
</feature>
<dbReference type="EMBL" id="BAAAHP010000114">
    <property type="protein sequence ID" value="GAA0943807.1"/>
    <property type="molecule type" value="Genomic_DNA"/>
</dbReference>
<keyword evidence="3" id="KW-1185">Reference proteome</keyword>
<feature type="transmembrane region" description="Helical" evidence="1">
    <location>
        <begin position="9"/>
        <end position="29"/>
    </location>
</feature>
<sequence length="175" mass="18538">MGDLSVVRIWADGVVLAVFVVAAVVSLQAVASPTYWFPAFITVSGTLAAGYNLVADVLRVRSGRSLTDGEILDIGASVADGRADDPGVTGPGDEDPGVRRRVFALTAWLVALPLLALVIPFFYASLIWLVALLRVQAKQRWRTVLVSVAVFAVVLNLLIVLLAMKMPPAVLTGLG</sequence>
<evidence type="ECO:0000313" key="3">
    <source>
        <dbReference type="Proteomes" id="UP001499967"/>
    </source>
</evidence>
<keyword evidence="1" id="KW-0472">Membrane</keyword>
<organism evidence="2 3">
    <name type="scientific">Pseudonocardia zijingensis</name>
    <dbReference type="NCBI Taxonomy" id="153376"/>
    <lineage>
        <taxon>Bacteria</taxon>
        <taxon>Bacillati</taxon>
        <taxon>Actinomycetota</taxon>
        <taxon>Actinomycetes</taxon>
        <taxon>Pseudonocardiales</taxon>
        <taxon>Pseudonocardiaceae</taxon>
        <taxon>Pseudonocardia</taxon>
    </lineage>
</organism>
<dbReference type="Proteomes" id="UP001499967">
    <property type="component" value="Unassembled WGS sequence"/>
</dbReference>
<proteinExistence type="predicted"/>
<feature type="transmembrane region" description="Helical" evidence="1">
    <location>
        <begin position="107"/>
        <end position="131"/>
    </location>
</feature>
<evidence type="ECO:0000256" key="1">
    <source>
        <dbReference type="SAM" id="Phobius"/>
    </source>
</evidence>
<reference evidence="2 3" key="1">
    <citation type="journal article" date="2019" name="Int. J. Syst. Evol. Microbiol.">
        <title>The Global Catalogue of Microorganisms (GCM) 10K type strain sequencing project: providing services to taxonomists for standard genome sequencing and annotation.</title>
        <authorList>
            <consortium name="The Broad Institute Genomics Platform"/>
            <consortium name="The Broad Institute Genome Sequencing Center for Infectious Disease"/>
            <person name="Wu L."/>
            <person name="Ma J."/>
        </authorList>
    </citation>
    <scope>NUCLEOTIDE SEQUENCE [LARGE SCALE GENOMIC DNA]</scope>
    <source>
        <strain evidence="2 3">JCM 11117</strain>
    </source>
</reference>
<evidence type="ECO:0000313" key="2">
    <source>
        <dbReference type="EMBL" id="GAA0943807.1"/>
    </source>
</evidence>
<dbReference type="RefSeq" id="WP_343943079.1">
    <property type="nucleotide sequence ID" value="NZ_BAAAHP010000114.1"/>
</dbReference>
<comment type="caution">
    <text evidence="2">The sequence shown here is derived from an EMBL/GenBank/DDBJ whole genome shotgun (WGS) entry which is preliminary data.</text>
</comment>
<protein>
    <recommendedName>
        <fullName evidence="4">Tripartite tricarboxylate transporter TctB family protein</fullName>
    </recommendedName>
</protein>
<feature type="transmembrane region" description="Helical" evidence="1">
    <location>
        <begin position="143"/>
        <end position="164"/>
    </location>
</feature>
<keyword evidence="1" id="KW-0812">Transmembrane</keyword>
<evidence type="ECO:0008006" key="4">
    <source>
        <dbReference type="Google" id="ProtNLM"/>
    </source>
</evidence>